<accession>A0ABW5W1R1</accession>
<evidence type="ECO:0000313" key="2">
    <source>
        <dbReference type="Proteomes" id="UP001597479"/>
    </source>
</evidence>
<sequence>MTWIVRIPLTLSSIDELAVGGWKAVSPSTFFTHFPTDEASPVTTAAHA</sequence>
<name>A0ABW5W1R1_9MICO</name>
<reference evidence="2" key="1">
    <citation type="journal article" date="2019" name="Int. J. Syst. Evol. Microbiol.">
        <title>The Global Catalogue of Microorganisms (GCM) 10K type strain sequencing project: providing services to taxonomists for standard genome sequencing and annotation.</title>
        <authorList>
            <consortium name="The Broad Institute Genomics Platform"/>
            <consortium name="The Broad Institute Genome Sequencing Center for Infectious Disease"/>
            <person name="Wu L."/>
            <person name="Ma J."/>
        </authorList>
    </citation>
    <scope>NUCLEOTIDE SEQUENCE [LARGE SCALE GENOMIC DNA]</scope>
    <source>
        <strain evidence="2">CCM 7044</strain>
    </source>
</reference>
<gene>
    <name evidence="1" type="ORF">ACFS27_26425</name>
</gene>
<dbReference type="EMBL" id="JBHUOG010000002">
    <property type="protein sequence ID" value="MFD2797122.1"/>
    <property type="molecule type" value="Genomic_DNA"/>
</dbReference>
<keyword evidence="2" id="KW-1185">Reference proteome</keyword>
<dbReference type="RefSeq" id="WP_377189899.1">
    <property type="nucleotide sequence ID" value="NZ_JBHUOG010000002.1"/>
</dbReference>
<organism evidence="1 2">
    <name type="scientific">Promicromonospora vindobonensis</name>
    <dbReference type="NCBI Taxonomy" id="195748"/>
    <lineage>
        <taxon>Bacteria</taxon>
        <taxon>Bacillati</taxon>
        <taxon>Actinomycetota</taxon>
        <taxon>Actinomycetes</taxon>
        <taxon>Micrococcales</taxon>
        <taxon>Promicromonosporaceae</taxon>
        <taxon>Promicromonospora</taxon>
    </lineage>
</organism>
<dbReference type="Proteomes" id="UP001597479">
    <property type="component" value="Unassembled WGS sequence"/>
</dbReference>
<proteinExistence type="predicted"/>
<evidence type="ECO:0000313" key="1">
    <source>
        <dbReference type="EMBL" id="MFD2797122.1"/>
    </source>
</evidence>
<comment type="caution">
    <text evidence="1">The sequence shown here is derived from an EMBL/GenBank/DDBJ whole genome shotgun (WGS) entry which is preliminary data.</text>
</comment>
<protein>
    <submittedName>
        <fullName evidence="1">Uncharacterized protein</fullName>
    </submittedName>
</protein>